<dbReference type="RefSeq" id="WP_340328953.1">
    <property type="nucleotide sequence ID" value="NZ_JAZHOF010000003.1"/>
</dbReference>
<organism evidence="3 4">
    <name type="scientific">Microbaculum marinum</name>
    <dbReference type="NCBI Taxonomy" id="1764581"/>
    <lineage>
        <taxon>Bacteria</taxon>
        <taxon>Pseudomonadati</taxon>
        <taxon>Pseudomonadota</taxon>
        <taxon>Alphaproteobacteria</taxon>
        <taxon>Hyphomicrobiales</taxon>
        <taxon>Tepidamorphaceae</taxon>
        <taxon>Microbaculum</taxon>
    </lineage>
</organism>
<accession>A0AAW9RSI8</accession>
<evidence type="ECO:0000256" key="1">
    <source>
        <dbReference type="ARBA" id="ARBA00023125"/>
    </source>
</evidence>
<dbReference type="Pfam" id="PF01381">
    <property type="entry name" value="HTH_3"/>
    <property type="match status" value="1"/>
</dbReference>
<dbReference type="NCBIfam" id="TIGR02607">
    <property type="entry name" value="antidote_HigA"/>
    <property type="match status" value="1"/>
</dbReference>
<sequence length="103" mass="11015">MHVNNITQQRPPTHPGALLKSTVLPALDMTIADAAKAMKVSRQQLNAVINGSAAMTPAMALRVGKFCGNGPGLWLRMQQALDLWKAEQALATEINEIPTVKAA</sequence>
<evidence type="ECO:0000313" key="3">
    <source>
        <dbReference type="EMBL" id="MEJ8571250.1"/>
    </source>
</evidence>
<dbReference type="AlphaFoldDB" id="A0AAW9RSI8"/>
<evidence type="ECO:0000259" key="2">
    <source>
        <dbReference type="Pfam" id="PF01381"/>
    </source>
</evidence>
<proteinExistence type="predicted"/>
<dbReference type="Gene3D" id="1.10.260.40">
    <property type="entry name" value="lambda repressor-like DNA-binding domains"/>
    <property type="match status" value="1"/>
</dbReference>
<dbReference type="GO" id="GO:0003677">
    <property type="term" value="F:DNA binding"/>
    <property type="evidence" value="ECO:0007669"/>
    <property type="project" value="UniProtKB-KW"/>
</dbReference>
<keyword evidence="4" id="KW-1185">Reference proteome</keyword>
<dbReference type="EMBL" id="JAZHOF010000003">
    <property type="protein sequence ID" value="MEJ8571250.1"/>
    <property type="molecule type" value="Genomic_DNA"/>
</dbReference>
<dbReference type="InterPro" id="IPR010982">
    <property type="entry name" value="Lambda_DNA-bd_dom_sf"/>
</dbReference>
<dbReference type="PANTHER" id="PTHR36924:SF1">
    <property type="entry name" value="ANTITOXIN HIGA-1"/>
    <property type="match status" value="1"/>
</dbReference>
<comment type="caution">
    <text evidence="3">The sequence shown here is derived from an EMBL/GenBank/DDBJ whole genome shotgun (WGS) entry which is preliminary data.</text>
</comment>
<dbReference type="SUPFAM" id="SSF47413">
    <property type="entry name" value="lambda repressor-like DNA-binding domains"/>
    <property type="match status" value="1"/>
</dbReference>
<evidence type="ECO:0000313" key="4">
    <source>
        <dbReference type="Proteomes" id="UP001378188"/>
    </source>
</evidence>
<dbReference type="PANTHER" id="PTHR36924">
    <property type="entry name" value="ANTITOXIN HIGA-1"/>
    <property type="match status" value="1"/>
</dbReference>
<gene>
    <name evidence="3" type="ORF">V3328_07185</name>
</gene>
<feature type="domain" description="HTH cro/C1-type" evidence="2">
    <location>
        <begin position="26"/>
        <end position="68"/>
    </location>
</feature>
<protein>
    <submittedName>
        <fullName evidence="3">HigA family addiction module antitoxin</fullName>
    </submittedName>
</protein>
<reference evidence="3 4" key="1">
    <citation type="submission" date="2024-02" db="EMBL/GenBank/DDBJ databases">
        <title>Genome analysis and characterization of Microbaculum marinisediminis sp. nov., isolated from marine sediment.</title>
        <authorList>
            <person name="Du Z.-J."/>
            <person name="Ye Y.-Q."/>
            <person name="Zhang Z.-R."/>
            <person name="Yuan S.-M."/>
            <person name="Zhang X.-Y."/>
        </authorList>
    </citation>
    <scope>NUCLEOTIDE SEQUENCE [LARGE SCALE GENOMIC DNA]</scope>
    <source>
        <strain evidence="3 4">SDUM1044001</strain>
    </source>
</reference>
<keyword evidence="1" id="KW-0238">DNA-binding</keyword>
<dbReference type="Proteomes" id="UP001378188">
    <property type="component" value="Unassembled WGS sequence"/>
</dbReference>
<name>A0AAW9RSI8_9HYPH</name>
<dbReference type="InterPro" id="IPR013430">
    <property type="entry name" value="Toxin_antidote_HigA"/>
</dbReference>
<dbReference type="InterPro" id="IPR001387">
    <property type="entry name" value="Cro/C1-type_HTH"/>
</dbReference>